<evidence type="ECO:0000313" key="3">
    <source>
        <dbReference type="EMBL" id="RWR86050.1"/>
    </source>
</evidence>
<dbReference type="InterPro" id="IPR044165">
    <property type="entry name" value="OST4_plant"/>
</dbReference>
<evidence type="ECO:0000256" key="2">
    <source>
        <dbReference type="ARBA" id="ARBA00011157"/>
    </source>
</evidence>
<proteinExistence type="predicted"/>
<reference evidence="3 4" key="1">
    <citation type="journal article" date="2019" name="Nat. Plants">
        <title>Stout camphor tree genome fills gaps in understanding of flowering plant genome evolution.</title>
        <authorList>
            <person name="Chaw S.M."/>
            <person name="Liu Y.C."/>
            <person name="Wu Y.W."/>
            <person name="Wang H.Y."/>
            <person name="Lin C.I."/>
            <person name="Wu C.S."/>
            <person name="Ke H.M."/>
            <person name="Chang L.Y."/>
            <person name="Hsu C.Y."/>
            <person name="Yang H.T."/>
            <person name="Sudianto E."/>
            <person name="Hsu M.H."/>
            <person name="Wu K.P."/>
            <person name="Wang L.N."/>
            <person name="Leebens-Mack J.H."/>
            <person name="Tsai I.J."/>
        </authorList>
    </citation>
    <scope>NUCLEOTIDE SEQUENCE [LARGE SCALE GENOMIC DNA]</scope>
    <source>
        <strain evidence="4">cv. Chaw 1501</strain>
        <tissue evidence="3">Young leaves</tissue>
    </source>
</reference>
<name>A0A3S3QJF8_9MAGN</name>
<dbReference type="AlphaFoldDB" id="A0A3S3QJF8"/>
<dbReference type="EMBL" id="QPKB01000005">
    <property type="protein sequence ID" value="RWR86050.1"/>
    <property type="molecule type" value="Genomic_DNA"/>
</dbReference>
<evidence type="ECO:0000256" key="1">
    <source>
        <dbReference type="ARBA" id="ARBA00002791"/>
    </source>
</evidence>
<dbReference type="Pfam" id="PF10215">
    <property type="entry name" value="Ost4"/>
    <property type="match status" value="1"/>
</dbReference>
<keyword evidence="4" id="KW-1185">Reference proteome</keyword>
<evidence type="ECO:0000313" key="4">
    <source>
        <dbReference type="Proteomes" id="UP000283530"/>
    </source>
</evidence>
<organism evidence="3 4">
    <name type="scientific">Cinnamomum micranthum f. kanehirae</name>
    <dbReference type="NCBI Taxonomy" id="337451"/>
    <lineage>
        <taxon>Eukaryota</taxon>
        <taxon>Viridiplantae</taxon>
        <taxon>Streptophyta</taxon>
        <taxon>Embryophyta</taxon>
        <taxon>Tracheophyta</taxon>
        <taxon>Spermatophyta</taxon>
        <taxon>Magnoliopsida</taxon>
        <taxon>Magnoliidae</taxon>
        <taxon>Laurales</taxon>
        <taxon>Lauraceae</taxon>
        <taxon>Cinnamomum</taxon>
    </lineage>
</organism>
<protein>
    <submittedName>
        <fullName evidence="3">Uncharacterized protein</fullName>
    </submittedName>
</protein>
<accession>A0A3S3QJF8</accession>
<comment type="subunit">
    <text evidence="2">Component of the oligosaccharyltransferase (OST) complex.</text>
</comment>
<dbReference type="Proteomes" id="UP000283530">
    <property type="component" value="Unassembled WGS sequence"/>
</dbReference>
<comment type="function">
    <text evidence="1">Subunit of the oligosaccharyl transferase (OST) complex that catalyzes the initial transfer of a defined glycan (Glc(3)Man(9)GlcNAc(2) in eukaryotes) from the lipid carrier dolichol-pyrophosphate to an asparagine residue within an Asn-X-Ser/Thr consensus motif in nascent polypeptide chains, the first step in protein N-glycosylation. N-glycosylation occurs cotranslationally and the complex associates with the Sec61 complex at the channel-forming translocon complex that mediates protein translocation across the endoplasmic reticulum (ER). All subunits are required for a maximal enzyme activity.</text>
</comment>
<sequence length="87" mass="9865">MEKESVFKVLLDPHKVYDFVGDLKKKYGVEFGKTCNVDTVPQKQLLEVMPNFGSKMIDDQDLGFFANFLGIFIFIMTGERSIPSPLA</sequence>
<dbReference type="PANTHER" id="PTHR28677:SF4">
    <property type="entry name" value="DOLICHYL-DIPHOSPHOOLIGOSACCHARIDE--PROTEIN GLYCOSYLTRANSFERASE SUBUNIT 4B-RELATED"/>
    <property type="match status" value="1"/>
</dbReference>
<gene>
    <name evidence="3" type="ORF">CKAN_01493200</name>
</gene>
<dbReference type="InterPro" id="IPR018943">
    <property type="entry name" value="Oligosaccaryltransferase"/>
</dbReference>
<comment type="caution">
    <text evidence="3">The sequence shown here is derived from an EMBL/GenBank/DDBJ whole genome shotgun (WGS) entry which is preliminary data.</text>
</comment>
<dbReference type="PANTHER" id="PTHR28677">
    <property type="entry name" value="DOLICHYL-DIPHOSPHOOLIGOSACCHARIDE--PROTEIN GLYCOSYLTRANSFERASE SUBUNIT 4A-RELATED"/>
    <property type="match status" value="1"/>
</dbReference>
<dbReference type="OrthoDB" id="2124077at2759"/>